<reference evidence="5" key="1">
    <citation type="journal article" date="2013" name="Genome Announc.">
        <title>Genome sequence of the basidiomycetous yeast Pseudozyma antarctica T-34, a producer of the glycolipid biosurfactants mannosylerythritol lipids.</title>
        <authorList>
            <person name="Morita T."/>
            <person name="Koike H."/>
            <person name="Koyama Y."/>
            <person name="Hagiwara H."/>
            <person name="Ito E."/>
            <person name="Fukuoka T."/>
            <person name="Imura T."/>
            <person name="Machida M."/>
            <person name="Kitamoto D."/>
        </authorList>
    </citation>
    <scope>NUCLEOTIDE SEQUENCE [LARGE SCALE GENOMIC DNA]</scope>
    <source>
        <strain evidence="5">T-34</strain>
    </source>
</reference>
<dbReference type="GO" id="GO:0003968">
    <property type="term" value="F:RNA-directed RNA polymerase activity"/>
    <property type="evidence" value="ECO:0007669"/>
    <property type="project" value="UniProtKB-KW"/>
</dbReference>
<dbReference type="InterPro" id="IPR007855">
    <property type="entry name" value="RDRP"/>
</dbReference>
<dbReference type="InterPro" id="IPR057596">
    <property type="entry name" value="RDRP_core"/>
</dbReference>
<dbReference type="EMBL" id="DF196773">
    <property type="protein sequence ID" value="GAC72698.1"/>
    <property type="molecule type" value="Genomic_DNA"/>
</dbReference>
<feature type="domain" description="RDRP core" evidence="3">
    <location>
        <begin position="391"/>
        <end position="984"/>
    </location>
</feature>
<sequence length="1496" mass="165381">MEVFIDNIPHNLDAGAIERFIYAVVHTEQVFGSGARPLPGISTPPAPPTTTAIVSINKGFFFKLVKRREGFHLGFLTFARRKVALWFIEYAQWQPFVSRHGLRVRESREEPLPAFISAIAENATDQQPSASVQRAPPKYYFGVAHVGYWGAPFRFNYTHAYVGGRLYLSIEDKNVIRIQLNHDVVTFLPRDVKTLTLRQVKSAGSTASDVGCIMFFELKSNPHIEGDLLRGDDAHAFRLPTRIIQLIFAKDKRASEDSKNLWKRLEVLLAGVPQLKYSKIQTYHDKNAPFVAKFFQRSKSLDVELALLRESLLRNELLNMSALVKLSPKLDHMINQERGVDEEAVLRVSQKLWDEACAEATGNDSRGFLSVLDPTPSPDDDYLSKTFSIDVTPTRVLLSGPHTHVSNRVIRAYSDHWHHFARVTFSNEDRGGATTIKANYGFVESERYIQSRVLKILQRGINVAGRHWEMLAWSSSSMSAHTVWFVTPFRDKDGTHVHAEVIRRELGDFTDVARYPAMYGARLSQAFSATARTVEVDSSLILHMPDIETPDRKMAYTDGVGQISPELMAEVWEKYVTSALGEPRKRKFFKAAAPSAIQIRIGGHKGCLTVNPRLQGKQLALRPSMSKFVSPHQDLEVANSSARCLSAKLNRPLINALDDRGVPATALLDIQKEAIAHIGRARTHFDETAKLCSAYSFGTGCDLHILFQKLHKHGMGATSIHSDSFFLVLAKAVIAAALGDMKRKARIPVRGVTLIGVADEFAFLKEGEVFAQVEHVDLGQVRRRVLVGTKLIGRSPTVDPGDIAMVKCVRPPPGHPLLQLRNVVVFNTCTRQEPLPRRLGGGDLDGDLYTIYEDERLFLPTPQPGTTFHAKTRPMELDRYCNSTDLANFFADFMLNDFIGLVSHMHLRIADASKAGSLDGRCKQLAMLHSLATDFRKTGVAVKRTQLPRMDEPIIPDFLAQGEPRQGGLTYPSTRVLGYLYRAVSWNQTDTPSLDKNTDPETGLEPDYTEDYGDEDDLTSEIDSEFGSDFDSLVEQHVPQGAARNPSARATVGSAIGNRTLGSGQNGANDGNSASAQAAPWQFKDSTFPDLLERIANSNSDWLPTSPSDADTDEQTVVEEGYRYVSLFIEFTRRLRSLSRMIAEYHPENNGSANGIGGALLVSEVHLLTGRLPWAKVARKTCHDRDSKVLDSMQPLCALLRKNICRISEAEAFAPPVKREDVKVEADVQPVAFTGIVSVAAKGASGSQQTRVQSGAAGGTGPTSGAASDYGSHRNPIEIDSDSDSDSDASDDVTVIGSRRGSFGPIGSQPRRPLVSVTNVVPPSSQASEAGSKRKASQDLPFTRSPRFSSKSSSHDSSSTRNAATVEEEEEAEEGEFTVVSAQKVVDSLWRACCFFASPHRPRYSNVYGYNTFMITLVLHLLSMIETLKHLQRNTMRRTGRQPARPAQTTQTQVQWDGAASEAYTEDDYSLTEDAVSALTLGTMLMDLSHTNAGYD</sequence>
<gene>
    <name evidence="4" type="ORF">PANT_7c00227</name>
</gene>
<dbReference type="OrthoDB" id="6513042at2759"/>
<feature type="region of interest" description="Disordered" evidence="2">
    <location>
        <begin position="1244"/>
        <end position="1376"/>
    </location>
</feature>
<comment type="catalytic activity">
    <reaction evidence="1">
        <text>RNA(n) + a ribonucleoside 5'-triphosphate = RNA(n+1) + diphosphate</text>
        <dbReference type="Rhea" id="RHEA:21248"/>
        <dbReference type="Rhea" id="RHEA-COMP:14527"/>
        <dbReference type="Rhea" id="RHEA-COMP:17342"/>
        <dbReference type="ChEBI" id="CHEBI:33019"/>
        <dbReference type="ChEBI" id="CHEBI:61557"/>
        <dbReference type="ChEBI" id="CHEBI:140395"/>
        <dbReference type="EC" id="2.7.7.48"/>
    </reaction>
</comment>
<feature type="region of interest" description="Disordered" evidence="2">
    <location>
        <begin position="1437"/>
        <end position="1458"/>
    </location>
</feature>
<dbReference type="PANTHER" id="PTHR23079:SF17">
    <property type="entry name" value="RNA-DEPENDENT RNA POLYMERASE"/>
    <property type="match status" value="1"/>
</dbReference>
<dbReference type="Pfam" id="PF05183">
    <property type="entry name" value="RdRP"/>
    <property type="match status" value="1"/>
</dbReference>
<comment type="similarity">
    <text evidence="1">Belongs to the RdRP family.</text>
</comment>
<evidence type="ECO:0000259" key="3">
    <source>
        <dbReference type="Pfam" id="PF05183"/>
    </source>
</evidence>
<evidence type="ECO:0000313" key="5">
    <source>
        <dbReference type="Proteomes" id="UP000011976"/>
    </source>
</evidence>
<evidence type="ECO:0000256" key="2">
    <source>
        <dbReference type="SAM" id="MobiDB-lite"/>
    </source>
</evidence>
<feature type="compositionally biased region" description="Polar residues" evidence="2">
    <location>
        <begin position="1060"/>
        <end position="1076"/>
    </location>
</feature>
<feature type="region of interest" description="Disordered" evidence="2">
    <location>
        <begin position="1057"/>
        <end position="1078"/>
    </location>
</feature>
<proteinExistence type="inferred from homology"/>
<feature type="compositionally biased region" description="Acidic residues" evidence="2">
    <location>
        <begin position="1002"/>
        <end position="1020"/>
    </location>
</feature>
<feature type="compositionally biased region" description="Acidic residues" evidence="2">
    <location>
        <begin position="1366"/>
        <end position="1376"/>
    </location>
</feature>
<feature type="compositionally biased region" description="Low complexity" evidence="2">
    <location>
        <begin position="1345"/>
        <end position="1359"/>
    </location>
</feature>
<evidence type="ECO:0000313" key="4">
    <source>
        <dbReference type="EMBL" id="GAC72698.1"/>
    </source>
</evidence>
<feature type="compositionally biased region" description="Acidic residues" evidence="2">
    <location>
        <begin position="1279"/>
        <end position="1291"/>
    </location>
</feature>
<organism evidence="4 5">
    <name type="scientific">Pseudozyma antarctica (strain T-34)</name>
    <name type="common">Yeast</name>
    <name type="synonym">Candida antarctica</name>
    <dbReference type="NCBI Taxonomy" id="1151754"/>
    <lineage>
        <taxon>Eukaryota</taxon>
        <taxon>Fungi</taxon>
        <taxon>Dikarya</taxon>
        <taxon>Basidiomycota</taxon>
        <taxon>Ustilaginomycotina</taxon>
        <taxon>Ustilaginomycetes</taxon>
        <taxon>Ustilaginales</taxon>
        <taxon>Ustilaginaceae</taxon>
        <taxon>Moesziomyces</taxon>
    </lineage>
</organism>
<feature type="compositionally biased region" description="Polar residues" evidence="2">
    <location>
        <begin position="1316"/>
        <end position="1329"/>
    </location>
</feature>
<accession>M9MBN0</accession>
<dbReference type="GO" id="GO:0031380">
    <property type="term" value="C:nuclear RNA-directed RNA polymerase complex"/>
    <property type="evidence" value="ECO:0007669"/>
    <property type="project" value="TreeGrafter"/>
</dbReference>
<feature type="region of interest" description="Disordered" evidence="2">
    <location>
        <begin position="990"/>
        <end position="1020"/>
    </location>
</feature>
<dbReference type="GO" id="GO:0003723">
    <property type="term" value="F:RNA binding"/>
    <property type="evidence" value="ECO:0007669"/>
    <property type="project" value="UniProtKB-KW"/>
</dbReference>
<dbReference type="PANTHER" id="PTHR23079">
    <property type="entry name" value="RNA-DEPENDENT RNA POLYMERASE"/>
    <property type="match status" value="1"/>
</dbReference>
<feature type="compositionally biased region" description="Low complexity" evidence="2">
    <location>
        <begin position="1441"/>
        <end position="1453"/>
    </location>
</feature>
<keyword evidence="1" id="KW-0808">Transferase</keyword>
<name>M9MBN0_PSEA3</name>
<keyword evidence="1 4" id="KW-0696">RNA-directed RNA polymerase</keyword>
<keyword evidence="1" id="KW-0694">RNA-binding</keyword>
<dbReference type="Proteomes" id="UP000011976">
    <property type="component" value="Unassembled WGS sequence"/>
</dbReference>
<protein>
    <recommendedName>
        <fullName evidence="1">RNA-dependent RNA polymerase</fullName>
        <ecNumber evidence="1">2.7.7.48</ecNumber>
    </recommendedName>
</protein>
<keyword evidence="1" id="KW-0548">Nucleotidyltransferase</keyword>
<dbReference type="EC" id="2.7.7.48" evidence="1"/>
<dbReference type="GO" id="GO:0030422">
    <property type="term" value="P:siRNA processing"/>
    <property type="evidence" value="ECO:0007669"/>
    <property type="project" value="TreeGrafter"/>
</dbReference>
<evidence type="ECO:0000256" key="1">
    <source>
        <dbReference type="RuleBase" id="RU363098"/>
    </source>
</evidence>
<dbReference type="STRING" id="1151754.M9MBN0"/>